<dbReference type="PIRSF" id="PIRSF021332">
    <property type="entry name" value="DUF1054"/>
    <property type="match status" value="1"/>
</dbReference>
<accession>A0A1B2DTI4</accession>
<dbReference type="HAMAP" id="MF_01851">
    <property type="entry name" value="UPF0637"/>
    <property type="match status" value="1"/>
</dbReference>
<dbReference type="EMBL" id="CP016808">
    <property type="protein sequence ID" value="ANY71028.1"/>
    <property type="molecule type" value="Genomic_DNA"/>
</dbReference>
<name>A0A1B2DTI4_9BACL</name>
<gene>
    <name evidence="2" type="ORF">BBD42_27765</name>
</gene>
<dbReference type="SUPFAM" id="SSF142913">
    <property type="entry name" value="YktB/PF0168-like"/>
    <property type="match status" value="1"/>
</dbReference>
<dbReference type="Pfam" id="PF06335">
    <property type="entry name" value="DUF1054"/>
    <property type="match status" value="1"/>
</dbReference>
<protein>
    <recommendedName>
        <fullName evidence="1">UPF0637 protein BBD42_27765</fullName>
    </recommendedName>
</protein>
<dbReference type="AlphaFoldDB" id="A0A1B2DTI4"/>
<dbReference type="InterPro" id="IPR009403">
    <property type="entry name" value="UPF0637"/>
</dbReference>
<proteinExistence type="inferred from homology"/>
<organism evidence="2">
    <name type="scientific">Paenibacillus sp. BIHB 4019</name>
    <dbReference type="NCBI Taxonomy" id="1870819"/>
    <lineage>
        <taxon>Bacteria</taxon>
        <taxon>Bacillati</taxon>
        <taxon>Bacillota</taxon>
        <taxon>Bacilli</taxon>
        <taxon>Bacillales</taxon>
        <taxon>Paenibacillaceae</taxon>
        <taxon>Paenibacillus</taxon>
    </lineage>
</organism>
<sequence>MANSTTEFTGFTQEDFDVFQLPGLAERMAGIQEKIQPKFHAIGERLRTELSMQAGDEMFLHVAKHARRSVNPPKDTWLAICNNKRGYKAHPHFQLGLFDDHLFIWFALIYETPNKSRIASTYLNQLDEVIAQVPSSYVISLDHTKKESAAVGEMSDEQWKHALVRFRDVKKSELLIGQHIAADDPILRDGEALVKLASSTYESLLPLYRRSLVQE</sequence>
<evidence type="ECO:0000256" key="1">
    <source>
        <dbReference type="HAMAP-Rule" id="MF_01851"/>
    </source>
</evidence>
<comment type="similarity">
    <text evidence="1">Belongs to the UPF0637 family.</text>
</comment>
<reference evidence="2" key="1">
    <citation type="submission" date="2016-08" db="EMBL/GenBank/DDBJ databases">
        <title>Complete Genome Seqeunce of Paenibacillus sp. BIHB 4019 from tea rhizoplane.</title>
        <authorList>
            <person name="Thakur R."/>
            <person name="Swarnkar M.K."/>
            <person name="Gulati A."/>
        </authorList>
    </citation>
    <scope>NUCLEOTIDE SEQUENCE [LARGE SCALE GENOMIC DNA]</scope>
    <source>
        <strain evidence="2">BIHB4019</strain>
    </source>
</reference>
<dbReference type="InterPro" id="IPR053707">
    <property type="entry name" value="UPF0637_domain_sf"/>
</dbReference>
<evidence type="ECO:0000313" key="2">
    <source>
        <dbReference type="EMBL" id="ANY71028.1"/>
    </source>
</evidence>
<dbReference type="Gene3D" id="3.30.930.20">
    <property type="entry name" value="Protein of unknown function DUF1054"/>
    <property type="match status" value="1"/>
</dbReference>